<protein>
    <submittedName>
        <fullName evidence="1">Uncharacterized protein</fullName>
    </submittedName>
</protein>
<sequence length="100" mass="11170">MDDSEPARLRVAYGTSQRPKPIPRGCFLIEKESELRVAGLRVPTRFDLKNLVVLPYTLSAFMNAPGELGMLKPSPLMGVLPASRYNDLKRAADEAKLTRR</sequence>
<proteinExistence type="predicted"/>
<accession>A0ABY9YVP0</accession>
<evidence type="ECO:0000313" key="1">
    <source>
        <dbReference type="EMBL" id="WNH54254.1"/>
    </source>
</evidence>
<keyword evidence="2" id="KW-1185">Reference proteome</keyword>
<organism evidence="1 2">
    <name type="scientific">Stenotrophomonas oahuensis</name>
    <dbReference type="NCBI Taxonomy" id="3003271"/>
    <lineage>
        <taxon>Bacteria</taxon>
        <taxon>Pseudomonadati</taxon>
        <taxon>Pseudomonadota</taxon>
        <taxon>Gammaproteobacteria</taxon>
        <taxon>Lysobacterales</taxon>
        <taxon>Lysobacteraceae</taxon>
        <taxon>Stenotrophomonas</taxon>
    </lineage>
</organism>
<dbReference type="RefSeq" id="WP_311193366.1">
    <property type="nucleotide sequence ID" value="NZ_CP115541.1"/>
</dbReference>
<name>A0ABY9YVP0_9GAMM</name>
<dbReference type="EMBL" id="CP115541">
    <property type="protein sequence ID" value="WNH54254.1"/>
    <property type="molecule type" value="Genomic_DNA"/>
</dbReference>
<gene>
    <name evidence="1" type="ORF">PDM29_08255</name>
</gene>
<evidence type="ECO:0000313" key="2">
    <source>
        <dbReference type="Proteomes" id="UP001302072"/>
    </source>
</evidence>
<dbReference type="Proteomes" id="UP001302072">
    <property type="component" value="Chromosome"/>
</dbReference>
<reference evidence="1 2" key="1">
    <citation type="submission" date="2022-12" db="EMBL/GenBank/DDBJ databases">
        <title>Two new species, Stenotrophomonas aracearum and Stenotrophomonas oahuensis, isolated from Anthurium (Araceae family) in Hawaii.</title>
        <authorList>
            <person name="Chunag S.C."/>
            <person name="Dobhal S."/>
            <person name="Alvarez A."/>
            <person name="Arif M."/>
        </authorList>
    </citation>
    <scope>NUCLEOTIDE SEQUENCE [LARGE SCALE GENOMIC DNA]</scope>
    <source>
        <strain evidence="1 2">A5586</strain>
    </source>
</reference>